<accession>A0A2J6R6R6</accession>
<feature type="signal peptide" evidence="3">
    <location>
        <begin position="1"/>
        <end position="19"/>
    </location>
</feature>
<keyword evidence="2" id="KW-0472">Membrane</keyword>
<evidence type="ECO:0000256" key="2">
    <source>
        <dbReference type="SAM" id="Phobius"/>
    </source>
</evidence>
<reference evidence="5 6" key="1">
    <citation type="submission" date="2016-04" db="EMBL/GenBank/DDBJ databases">
        <title>A degradative enzymes factory behind the ericoid mycorrhizal symbiosis.</title>
        <authorList>
            <consortium name="DOE Joint Genome Institute"/>
            <person name="Martino E."/>
            <person name="Morin E."/>
            <person name="Grelet G."/>
            <person name="Kuo A."/>
            <person name="Kohler A."/>
            <person name="Daghino S."/>
            <person name="Barry K."/>
            <person name="Choi C."/>
            <person name="Cichocki N."/>
            <person name="Clum A."/>
            <person name="Copeland A."/>
            <person name="Hainaut M."/>
            <person name="Haridas S."/>
            <person name="Labutti K."/>
            <person name="Lindquist E."/>
            <person name="Lipzen A."/>
            <person name="Khouja H.-R."/>
            <person name="Murat C."/>
            <person name="Ohm R."/>
            <person name="Olson A."/>
            <person name="Spatafora J."/>
            <person name="Veneault-Fourrey C."/>
            <person name="Henrissat B."/>
            <person name="Grigoriev I."/>
            <person name="Martin F."/>
            <person name="Perotto S."/>
        </authorList>
    </citation>
    <scope>NUCLEOTIDE SEQUENCE [LARGE SCALE GENOMIC DNA]</scope>
    <source>
        <strain evidence="5 6">F</strain>
    </source>
</reference>
<evidence type="ECO:0000313" key="6">
    <source>
        <dbReference type="Proteomes" id="UP000235786"/>
    </source>
</evidence>
<gene>
    <name evidence="5" type="ORF">L207DRAFT_588794</name>
</gene>
<dbReference type="Gene3D" id="2.30.180.10">
    <property type="entry name" value="FAS1 domain"/>
    <property type="match status" value="2"/>
</dbReference>
<dbReference type="PANTHER" id="PTHR10900:SF77">
    <property type="entry name" value="FI19380P1"/>
    <property type="match status" value="1"/>
</dbReference>
<dbReference type="OrthoDB" id="286301at2759"/>
<dbReference type="EMBL" id="KZ613954">
    <property type="protein sequence ID" value="PMD34195.1"/>
    <property type="molecule type" value="Genomic_DNA"/>
</dbReference>
<dbReference type="SMART" id="SM00554">
    <property type="entry name" value="FAS1"/>
    <property type="match status" value="2"/>
</dbReference>
<dbReference type="InterPro" id="IPR036378">
    <property type="entry name" value="FAS1_dom_sf"/>
</dbReference>
<keyword evidence="2" id="KW-0812">Transmembrane</keyword>
<evidence type="ECO:0000256" key="3">
    <source>
        <dbReference type="SAM" id="SignalP"/>
    </source>
</evidence>
<dbReference type="PROSITE" id="PS50213">
    <property type="entry name" value="FAS1"/>
    <property type="match status" value="1"/>
</dbReference>
<dbReference type="PANTHER" id="PTHR10900">
    <property type="entry name" value="PERIOSTIN-RELATED"/>
    <property type="match status" value="1"/>
</dbReference>
<feature type="compositionally biased region" description="Polar residues" evidence="1">
    <location>
        <begin position="440"/>
        <end position="449"/>
    </location>
</feature>
<feature type="transmembrane region" description="Helical" evidence="2">
    <location>
        <begin position="349"/>
        <end position="373"/>
    </location>
</feature>
<dbReference type="Proteomes" id="UP000235786">
    <property type="component" value="Unassembled WGS sequence"/>
</dbReference>
<dbReference type="InterPro" id="IPR000782">
    <property type="entry name" value="FAS1_domain"/>
</dbReference>
<dbReference type="Pfam" id="PF02469">
    <property type="entry name" value="Fasciclin"/>
    <property type="match status" value="2"/>
</dbReference>
<proteinExistence type="predicted"/>
<dbReference type="GO" id="GO:0000329">
    <property type="term" value="C:fungal-type vacuole membrane"/>
    <property type="evidence" value="ECO:0007669"/>
    <property type="project" value="TreeGrafter"/>
</dbReference>
<feature type="domain" description="FAS1" evidence="4">
    <location>
        <begin position="19"/>
        <end position="303"/>
    </location>
</feature>
<keyword evidence="3" id="KW-0732">Signal</keyword>
<feature type="chain" id="PRO_5014342262" evidence="3">
    <location>
        <begin position="20"/>
        <end position="481"/>
    </location>
</feature>
<dbReference type="InterPro" id="IPR050904">
    <property type="entry name" value="Adhesion/Biosynth-related"/>
</dbReference>
<dbReference type="AlphaFoldDB" id="A0A2J6R6R6"/>
<organism evidence="5 6">
    <name type="scientific">Hyaloscypha variabilis (strain UAMH 11265 / GT02V1 / F)</name>
    <name type="common">Meliniomyces variabilis</name>
    <dbReference type="NCBI Taxonomy" id="1149755"/>
    <lineage>
        <taxon>Eukaryota</taxon>
        <taxon>Fungi</taxon>
        <taxon>Dikarya</taxon>
        <taxon>Ascomycota</taxon>
        <taxon>Pezizomycotina</taxon>
        <taxon>Leotiomycetes</taxon>
        <taxon>Helotiales</taxon>
        <taxon>Hyaloscyphaceae</taxon>
        <taxon>Hyaloscypha</taxon>
        <taxon>Hyaloscypha variabilis</taxon>
    </lineage>
</organism>
<evidence type="ECO:0000256" key="1">
    <source>
        <dbReference type="SAM" id="MobiDB-lite"/>
    </source>
</evidence>
<dbReference type="SUPFAM" id="SSF82153">
    <property type="entry name" value="FAS1 domain"/>
    <property type="match status" value="2"/>
</dbReference>
<evidence type="ECO:0000313" key="5">
    <source>
        <dbReference type="EMBL" id="PMD34195.1"/>
    </source>
</evidence>
<keyword evidence="2" id="KW-1133">Transmembrane helix</keyword>
<name>A0A2J6R6R6_HYAVF</name>
<dbReference type="GO" id="GO:0016236">
    <property type="term" value="P:macroautophagy"/>
    <property type="evidence" value="ECO:0007669"/>
    <property type="project" value="TreeGrafter"/>
</dbReference>
<dbReference type="STRING" id="1149755.A0A2J6R6R6"/>
<protein>
    <submittedName>
        <fullName evidence="5">FAS1 domain-containing protein</fullName>
    </submittedName>
</protein>
<sequence>MELLFCCLLISGFVSRARSQALLSVLQNNLELSTFTAYVNKSQILTNLLSTADNVTLFAPSNAAFSAWAPNQPPNLGKDQVEALLTYHLVHGTFPSLSITEEPQFQESFLNNITYANVTGGQRVELVSGSSGPEVVSGNRTLSRITTTDVLFTGGLIQIIDTVLMIPLNFVILITQANFRYFVAILNAGGYLSPNDTPLVNNAIYAPSNTIFAPNTQEAVDTFNSLSATMNQEQLAAIFNYHTVPGFLGYSTELKNGMQLRTLQGTNLTITIQGNDTYVNAARIITFDYLVCNGVVHMIDDVLNPANTSGPPPLPSTTSSSNPATTTLTIATSGTSTPSKSGWTTGAKAGLGIGIALFVLSSSAGIYFLLRWLRRRTDSESRRTSQQRKPRSKSGWDGGPKWMNRVSNKVQGGEGERGVSPQELEGEGKMADTGVASPGMSESTVSMNERSGYERRIGSWGGELDGSGAKYQVVRGHIEES</sequence>
<feature type="region of interest" description="Disordered" evidence="1">
    <location>
        <begin position="378"/>
        <end position="450"/>
    </location>
</feature>
<evidence type="ECO:0000259" key="4">
    <source>
        <dbReference type="PROSITE" id="PS50213"/>
    </source>
</evidence>
<keyword evidence="6" id="KW-1185">Reference proteome</keyword>